<keyword evidence="3" id="KW-1185">Reference proteome</keyword>
<dbReference type="Proteomes" id="UP000077266">
    <property type="component" value="Unassembled WGS sequence"/>
</dbReference>
<dbReference type="AlphaFoldDB" id="A0A165BNJ8"/>
<evidence type="ECO:0000313" key="3">
    <source>
        <dbReference type="Proteomes" id="UP000077266"/>
    </source>
</evidence>
<name>A0A165BNJ8_EXIGL</name>
<accession>A0A165BNJ8</accession>
<dbReference type="EMBL" id="KV426431">
    <property type="protein sequence ID" value="KZV80966.1"/>
    <property type="molecule type" value="Genomic_DNA"/>
</dbReference>
<gene>
    <name evidence="2" type="ORF">EXIGLDRAFT_755917</name>
</gene>
<reference evidence="2 3" key="1">
    <citation type="journal article" date="2016" name="Mol. Biol. Evol.">
        <title>Comparative Genomics of Early-Diverging Mushroom-Forming Fungi Provides Insights into the Origins of Lignocellulose Decay Capabilities.</title>
        <authorList>
            <person name="Nagy L.G."/>
            <person name="Riley R."/>
            <person name="Tritt A."/>
            <person name="Adam C."/>
            <person name="Daum C."/>
            <person name="Floudas D."/>
            <person name="Sun H."/>
            <person name="Yadav J.S."/>
            <person name="Pangilinan J."/>
            <person name="Larsson K.H."/>
            <person name="Matsuura K."/>
            <person name="Barry K."/>
            <person name="Labutti K."/>
            <person name="Kuo R."/>
            <person name="Ohm R.A."/>
            <person name="Bhattacharya S.S."/>
            <person name="Shirouzu T."/>
            <person name="Yoshinaga Y."/>
            <person name="Martin F.M."/>
            <person name="Grigoriev I.V."/>
            <person name="Hibbett D.S."/>
        </authorList>
    </citation>
    <scope>NUCLEOTIDE SEQUENCE [LARGE SCALE GENOMIC DNA]</scope>
    <source>
        <strain evidence="2 3">HHB12029</strain>
    </source>
</reference>
<evidence type="ECO:0000313" key="2">
    <source>
        <dbReference type="EMBL" id="KZV80966.1"/>
    </source>
</evidence>
<sequence>MLFKVFVAIATSSFALGVRAAPAQNLTERQGGGVYITTDLNWGGATAYLPATGYYNCLRIPEAFLGQVSSIGPDPGVSVSSSSGTLRYLGCTLMKAQCSGLLNYDSCGDVDGHPTIGIGYPGISTEDGWVHTTAGEGIVSWNDAIVGLDCINENAPHGE</sequence>
<organism evidence="2 3">
    <name type="scientific">Exidia glandulosa HHB12029</name>
    <dbReference type="NCBI Taxonomy" id="1314781"/>
    <lineage>
        <taxon>Eukaryota</taxon>
        <taxon>Fungi</taxon>
        <taxon>Dikarya</taxon>
        <taxon>Basidiomycota</taxon>
        <taxon>Agaricomycotina</taxon>
        <taxon>Agaricomycetes</taxon>
        <taxon>Auriculariales</taxon>
        <taxon>Exidiaceae</taxon>
        <taxon>Exidia</taxon>
    </lineage>
</organism>
<dbReference type="OrthoDB" id="5401396at2759"/>
<evidence type="ECO:0000256" key="1">
    <source>
        <dbReference type="SAM" id="SignalP"/>
    </source>
</evidence>
<feature type="chain" id="PRO_5007855680" evidence="1">
    <location>
        <begin position="21"/>
        <end position="159"/>
    </location>
</feature>
<feature type="signal peptide" evidence="1">
    <location>
        <begin position="1"/>
        <end position="20"/>
    </location>
</feature>
<protein>
    <submittedName>
        <fullName evidence="2">Uncharacterized protein</fullName>
    </submittedName>
</protein>
<dbReference type="InParanoid" id="A0A165BNJ8"/>
<keyword evidence="1" id="KW-0732">Signal</keyword>
<proteinExistence type="predicted"/>